<proteinExistence type="predicted"/>
<dbReference type="EMBL" id="CP029042">
    <property type="protein sequence ID" value="AZS70151.1"/>
    <property type="molecule type" value="Genomic_DNA"/>
</dbReference>
<dbReference type="RefSeq" id="WP_127149370.1">
    <property type="nucleotide sequence ID" value="NZ_CP029042.1"/>
</dbReference>
<evidence type="ECO:0000313" key="1">
    <source>
        <dbReference type="EMBL" id="AZS70151.1"/>
    </source>
</evidence>
<evidence type="ECO:0000313" key="2">
    <source>
        <dbReference type="Proteomes" id="UP000275579"/>
    </source>
</evidence>
<protein>
    <submittedName>
        <fullName evidence="1">Uncharacterized protein</fullName>
    </submittedName>
</protein>
<dbReference type="AlphaFoldDB" id="A0A3Q9K790"/>
<sequence length="146" mass="14396">MRNTVSTGRSAASGGWRVLVLLVLLTLLHAALSTGSSEVLMPGAGGCPPRTAAPAVSVPAERPCIPAGPVLASTESGGKHPGSGVRRKCDASGCHLRHQVPTGASGKALGDSLPEETIAASGSASATTVVTAAAPASPKRVAILRC</sequence>
<accession>A0A3Q9K790</accession>
<reference evidence="1 2" key="1">
    <citation type="submission" date="2018-04" db="EMBL/GenBank/DDBJ databases">
        <title>Complete genome sequences of Streptomyces lydicus strain WYEC and characterization of antagonistic properties of biological control agents.</title>
        <authorList>
            <person name="Mariita R.M."/>
            <person name="Sello J.K."/>
        </authorList>
    </citation>
    <scope>NUCLEOTIDE SEQUENCE [LARGE SCALE GENOMIC DNA]</scope>
    <source>
        <strain evidence="1 2">WYEC 108</strain>
    </source>
</reference>
<organism evidence="1 2">
    <name type="scientific">Streptomyces lydicus</name>
    <dbReference type="NCBI Taxonomy" id="47763"/>
    <lineage>
        <taxon>Bacteria</taxon>
        <taxon>Bacillati</taxon>
        <taxon>Actinomycetota</taxon>
        <taxon>Actinomycetes</taxon>
        <taxon>Kitasatosporales</taxon>
        <taxon>Streptomycetaceae</taxon>
        <taxon>Streptomyces</taxon>
    </lineage>
</organism>
<gene>
    <name evidence="1" type="ORF">DDE74_03635</name>
</gene>
<dbReference type="Proteomes" id="UP000275579">
    <property type="component" value="Chromosome"/>
</dbReference>
<name>A0A3Q9K790_9ACTN</name>